<organism evidence="2 3">
    <name type="scientific">Actinomyces oris</name>
    <dbReference type="NCBI Taxonomy" id="544580"/>
    <lineage>
        <taxon>Bacteria</taxon>
        <taxon>Bacillati</taxon>
        <taxon>Actinomycetota</taxon>
        <taxon>Actinomycetes</taxon>
        <taxon>Actinomycetales</taxon>
        <taxon>Actinomycetaceae</taxon>
        <taxon>Actinomyces</taxon>
    </lineage>
</organism>
<keyword evidence="1" id="KW-0472">Membrane</keyword>
<dbReference type="Proteomes" id="UP000317942">
    <property type="component" value="Unassembled WGS sequence"/>
</dbReference>
<evidence type="ECO:0000313" key="3">
    <source>
        <dbReference type="Proteomes" id="UP000317942"/>
    </source>
</evidence>
<evidence type="ECO:0000313" key="2">
    <source>
        <dbReference type="EMBL" id="TQD61684.1"/>
    </source>
</evidence>
<sequence length="316" mass="32876">MLVAFLALAVLWWGQTRSTATYGIPGPTTTLTLSSSARSATEEQQLTAARRLRALLTEEGVSTVKTSQGDGDPILVVLDPKQHIDWAGPLNTDSRHGLFVIRGTYSSTVWRARGQAPLAPAGRTVLGTVSVPGVTPSTSSLQFVEPLGNAPLGTGQLLLGTTDPALIARVGSVLEESGLTVESTRRQPALVSLVRDSTVAMAALFAALGIVCTVMSLALSLPEQRGEIRLRRLIGATEAALVRERCGRELLQVIAGTAVGALGAGAATALVAQATPALPELEVLAVGAVVGGAVLWMARRITFAIWLHLELRGAGA</sequence>
<feature type="transmembrane region" description="Helical" evidence="1">
    <location>
        <begin position="281"/>
        <end position="298"/>
    </location>
</feature>
<feature type="transmembrane region" description="Helical" evidence="1">
    <location>
        <begin position="253"/>
        <end position="275"/>
    </location>
</feature>
<evidence type="ECO:0008006" key="4">
    <source>
        <dbReference type="Google" id="ProtNLM"/>
    </source>
</evidence>
<accession>A0A508BLS2</accession>
<dbReference type="EMBL" id="VICC01000004">
    <property type="protein sequence ID" value="TQD61684.1"/>
    <property type="molecule type" value="Genomic_DNA"/>
</dbReference>
<keyword evidence="1" id="KW-0812">Transmembrane</keyword>
<proteinExistence type="predicted"/>
<name>A0A508BLS2_9ACTO</name>
<keyword evidence="1" id="KW-1133">Transmembrane helix</keyword>
<comment type="caution">
    <text evidence="2">The sequence shown here is derived from an EMBL/GenBank/DDBJ whole genome shotgun (WGS) entry which is preliminary data.</text>
</comment>
<dbReference type="AlphaFoldDB" id="A0A508BLS2"/>
<feature type="transmembrane region" description="Helical" evidence="1">
    <location>
        <begin position="199"/>
        <end position="221"/>
    </location>
</feature>
<protein>
    <recommendedName>
        <fullName evidence="4">ABC transporter permease</fullName>
    </recommendedName>
</protein>
<gene>
    <name evidence="2" type="ORF">FK267_04555</name>
</gene>
<reference evidence="2 3" key="1">
    <citation type="submission" date="2019-06" db="EMBL/GenBank/DDBJ databases">
        <title>Draft genome sequence of Actinomyces oris CCUG 34288T.</title>
        <authorList>
            <person name="Salva-Serra F."/>
            <person name="Cardew S."/>
            <person name="Moore E."/>
        </authorList>
    </citation>
    <scope>NUCLEOTIDE SEQUENCE [LARGE SCALE GENOMIC DNA]</scope>
    <source>
        <strain evidence="2 3">CCUG 34288</strain>
    </source>
</reference>
<evidence type="ECO:0000256" key="1">
    <source>
        <dbReference type="SAM" id="Phobius"/>
    </source>
</evidence>